<accession>A0ABQ3PNI9</accession>
<gene>
    <name evidence="3" type="ORF">Shyd_79630</name>
</gene>
<feature type="region of interest" description="Disordered" evidence="1">
    <location>
        <begin position="504"/>
        <end position="523"/>
    </location>
</feature>
<dbReference type="RefSeq" id="WP_190224800.1">
    <property type="nucleotide sequence ID" value="NZ_BNBS01000072.1"/>
</dbReference>
<reference evidence="3" key="1">
    <citation type="submission" date="2024-05" db="EMBL/GenBank/DDBJ databases">
        <title>Whole genome shotgun sequence of Streptomyces hydrogenans NBRC 13475.</title>
        <authorList>
            <person name="Komaki H."/>
            <person name="Tamura T."/>
        </authorList>
    </citation>
    <scope>NUCLEOTIDE SEQUENCE</scope>
    <source>
        <strain evidence="3">NBRC 13475</strain>
    </source>
</reference>
<dbReference type="Pfam" id="PF01381">
    <property type="entry name" value="HTH_3"/>
    <property type="match status" value="1"/>
</dbReference>
<dbReference type="InterPro" id="IPR011990">
    <property type="entry name" value="TPR-like_helical_dom_sf"/>
</dbReference>
<dbReference type="SMART" id="SM00530">
    <property type="entry name" value="HTH_XRE"/>
    <property type="match status" value="1"/>
</dbReference>
<evidence type="ECO:0000259" key="2">
    <source>
        <dbReference type="PROSITE" id="PS50943"/>
    </source>
</evidence>
<feature type="region of interest" description="Disordered" evidence="1">
    <location>
        <begin position="1"/>
        <end position="20"/>
    </location>
</feature>
<dbReference type="PROSITE" id="PS50943">
    <property type="entry name" value="HTH_CROC1"/>
    <property type="match status" value="1"/>
</dbReference>
<feature type="compositionally biased region" description="Low complexity" evidence="1">
    <location>
        <begin position="670"/>
        <end position="680"/>
    </location>
</feature>
<protein>
    <recommendedName>
        <fullName evidence="2">HTH cro/C1-type domain-containing protein</fullName>
    </recommendedName>
</protein>
<feature type="domain" description="HTH cro/C1-type" evidence="2">
    <location>
        <begin position="36"/>
        <end position="85"/>
    </location>
</feature>
<feature type="region of interest" description="Disordered" evidence="1">
    <location>
        <begin position="93"/>
        <end position="116"/>
    </location>
</feature>
<dbReference type="Gene3D" id="1.10.260.40">
    <property type="entry name" value="lambda repressor-like DNA-binding domains"/>
    <property type="match status" value="1"/>
</dbReference>
<feature type="region of interest" description="Disordered" evidence="1">
    <location>
        <begin position="666"/>
        <end position="707"/>
    </location>
</feature>
<sequence length="957" mass="103466">MSNKRGEGTRRVGDRSRERDAALAEMRRRLANGLARARLTKVQLAARTGLGRTTVQQAFNANAPVPSADTVAALALALDLPLTELLDLRRTAAGETREPQEPGHALGKPIRDWNPHDLEVHPAGPETDDRHVPALSGYVSRAHDRMLAGAVNAAMNGHSRMMVLVGASSTGKTRACWEAVQPLAAKEWQLWHPFNPTRAEAARDALAQVGPRTVVWLNEAQHYLGDPTQGEPIAAAVHALLTTPERGPVLVLGTLWPEHARRYTAPQAPGSPDPHSQVREILAGRLVTVPDSFDEKALKDASKLAEAGDSLLADSLTRSRNSGRVAQDLAGAPELLHRYRTASPGAKAVLEAAMDARRLGVGLHLPQKFLTDAAIDYLSDDDYDSIQQLAGWEQQAFSELAEPVHGKHAPLRPAASRPKSRPPGSRRTLPVEEEAGQALRLADYLEQHGLKTRHRLCPPASFWNAAHTHISRTDDLMSLSKAAKDRYRLEWGHHLHQRAINSESPVSEIRGDNSELPEEENTNDASDVLFASGIARSKSGDASGAEQLFQQAADAGHIRSLGVLALLKEEAGQHQVAVTLARRAAEAGYPKPLRLLAKRRDKAGDRTGAEALARQLAEAGHPGALWLMVEQRERNGESANADALVQQLADAGYVDAPRLLDEQRADLDESASAEALAQAGADDDQRADGSHPNTVPAQQAVEEGRPVSPCSQAVLRLRAGDTKGAEDLLRLAVDAGDADALWVLVLLQERSGNHLSAEELARQSAAAGRPQTLCNLAVLRAKAGDVASAEILFRQAADAGYPYALRDLARWLDETGDRAGAEAVSRRATEVVGSPDGLRALARWREWNGDEKRAVSMYRKAAEAGDSYALMDHAALCEKAGRHSEAAELYRAAADAGSAEALRVLISRQEAQGNSQDVEALYREVADTGRSWLFRLELEARWPHGLDADGIPSESWK</sequence>
<evidence type="ECO:0000313" key="4">
    <source>
        <dbReference type="Proteomes" id="UP001052739"/>
    </source>
</evidence>
<keyword evidence="4" id="KW-1185">Reference proteome</keyword>
<dbReference type="Gene3D" id="1.25.40.10">
    <property type="entry name" value="Tetratricopeptide repeat domain"/>
    <property type="match status" value="2"/>
</dbReference>
<feature type="compositionally biased region" description="Low complexity" evidence="1">
    <location>
        <begin position="411"/>
        <end position="427"/>
    </location>
</feature>
<feature type="region of interest" description="Disordered" evidence="1">
    <location>
        <begin position="403"/>
        <end position="433"/>
    </location>
</feature>
<dbReference type="EMBL" id="BNDW01000102">
    <property type="protein sequence ID" value="GHI26592.1"/>
    <property type="molecule type" value="Genomic_DNA"/>
</dbReference>
<dbReference type="Proteomes" id="UP001052739">
    <property type="component" value="Unassembled WGS sequence"/>
</dbReference>
<name>A0ABQ3PNI9_9ACTN</name>
<dbReference type="InterPro" id="IPR010982">
    <property type="entry name" value="Lambda_DNA-bd_dom_sf"/>
</dbReference>
<comment type="caution">
    <text evidence="3">The sequence shown here is derived from an EMBL/GenBank/DDBJ whole genome shotgun (WGS) entry which is preliminary data.</text>
</comment>
<dbReference type="SUPFAM" id="SSF81901">
    <property type="entry name" value="HCP-like"/>
    <property type="match status" value="2"/>
</dbReference>
<evidence type="ECO:0000256" key="1">
    <source>
        <dbReference type="SAM" id="MobiDB-lite"/>
    </source>
</evidence>
<proteinExistence type="predicted"/>
<dbReference type="InterPro" id="IPR001387">
    <property type="entry name" value="Cro/C1-type_HTH"/>
</dbReference>
<dbReference type="SUPFAM" id="SSF47413">
    <property type="entry name" value="lambda repressor-like DNA-binding domains"/>
    <property type="match status" value="1"/>
</dbReference>
<evidence type="ECO:0000313" key="3">
    <source>
        <dbReference type="EMBL" id="GHI26592.1"/>
    </source>
</evidence>
<organism evidence="3 4">
    <name type="scientific">Streptomyces hydrogenans</name>
    <dbReference type="NCBI Taxonomy" id="1873719"/>
    <lineage>
        <taxon>Bacteria</taxon>
        <taxon>Bacillati</taxon>
        <taxon>Actinomycetota</taxon>
        <taxon>Actinomycetes</taxon>
        <taxon>Kitasatosporales</taxon>
        <taxon>Streptomycetaceae</taxon>
        <taxon>Streptomyces</taxon>
    </lineage>
</organism>